<dbReference type="Pfam" id="PF00858">
    <property type="entry name" value="ASC"/>
    <property type="match status" value="1"/>
</dbReference>
<evidence type="ECO:0000256" key="2">
    <source>
        <dbReference type="ARBA" id="ARBA00007193"/>
    </source>
</evidence>
<protein>
    <submittedName>
        <fullName evidence="14">Uncharacterized protein</fullName>
    </submittedName>
</protein>
<evidence type="ECO:0000313" key="14">
    <source>
        <dbReference type="EMBL" id="KAF0311964.1"/>
    </source>
</evidence>
<sequence>MTTLDLLETNKTNVNMMRIYFSETSGQFDKNHTFPGTSDLGRWRPRYYLTLAELGDELIPKRCLTFEPSEYLKESAKNDVKLELMLKVPELFGGHALGYRLFVHDTEEPNVGDLAADELGADIEHEQTVSVDLPKLTDLSLHLTARMLSRVNVRRRPCREEPGYSAIQCLKECLWSRLAANISCRLPHMVGAGVYLPDMSGPLDHLPPCARPVQMESSKNRRIIRFCENIDEKCAYTDDHTWYTPTKIPPPEEYEYDSPSYYYKPRHSRAAQPSSIKTRPQLSENKQMNLLDLPFYGEKCIAPEDLETFVDDSLVTDTQGCDCLPACHQTFYQLSDWSSRERYASSCKVKLTLSISLKADEISESISFTLPTLLANIGGTIGIVTGFSLFTLAAAGETLAWKFDRK</sequence>
<name>A0A6A4X7G8_AMPAM</name>
<proteinExistence type="inferred from homology"/>
<comment type="subcellular location">
    <subcellularLocation>
        <location evidence="1">Membrane</location>
        <topology evidence="1">Multi-pass membrane protein</topology>
    </subcellularLocation>
</comment>
<accession>A0A6A4X7G8</accession>
<dbReference type="Gene3D" id="1.10.287.770">
    <property type="entry name" value="YojJ-like"/>
    <property type="match status" value="1"/>
</dbReference>
<keyword evidence="10 12" id="KW-0739">Sodium transport</keyword>
<keyword evidence="8 12" id="KW-0406">Ion transport</keyword>
<keyword evidence="15" id="KW-1185">Reference proteome</keyword>
<keyword evidence="4 12" id="KW-0894">Sodium channel</keyword>
<dbReference type="EMBL" id="VIIS01000203">
    <property type="protein sequence ID" value="KAF0311964.1"/>
    <property type="molecule type" value="Genomic_DNA"/>
</dbReference>
<evidence type="ECO:0000256" key="10">
    <source>
        <dbReference type="ARBA" id="ARBA00023201"/>
    </source>
</evidence>
<evidence type="ECO:0000256" key="7">
    <source>
        <dbReference type="ARBA" id="ARBA00023053"/>
    </source>
</evidence>
<evidence type="ECO:0000256" key="1">
    <source>
        <dbReference type="ARBA" id="ARBA00004141"/>
    </source>
</evidence>
<dbReference type="GO" id="GO:0005886">
    <property type="term" value="C:plasma membrane"/>
    <property type="evidence" value="ECO:0007669"/>
    <property type="project" value="TreeGrafter"/>
</dbReference>
<keyword evidence="11 12" id="KW-0407">Ion channel</keyword>
<dbReference type="Proteomes" id="UP000440578">
    <property type="component" value="Unassembled WGS sequence"/>
</dbReference>
<reference evidence="14 15" key="1">
    <citation type="submission" date="2019-07" db="EMBL/GenBank/DDBJ databases">
        <title>Draft genome assembly of a fouling barnacle, Amphibalanus amphitrite (Darwin, 1854): The first reference genome for Thecostraca.</title>
        <authorList>
            <person name="Kim W."/>
        </authorList>
    </citation>
    <scope>NUCLEOTIDE SEQUENCE [LARGE SCALE GENOMIC DNA]</scope>
    <source>
        <strain evidence="14">SNU_AA5</strain>
        <tissue evidence="14">Soma without cirri and trophi</tissue>
    </source>
</reference>
<dbReference type="AlphaFoldDB" id="A0A6A4X7G8"/>
<evidence type="ECO:0000256" key="12">
    <source>
        <dbReference type="RuleBase" id="RU000679"/>
    </source>
</evidence>
<evidence type="ECO:0000256" key="11">
    <source>
        <dbReference type="ARBA" id="ARBA00023303"/>
    </source>
</evidence>
<evidence type="ECO:0000256" key="6">
    <source>
        <dbReference type="ARBA" id="ARBA00022989"/>
    </source>
</evidence>
<dbReference type="GO" id="GO:0015280">
    <property type="term" value="F:ligand-gated sodium channel activity"/>
    <property type="evidence" value="ECO:0007669"/>
    <property type="project" value="TreeGrafter"/>
</dbReference>
<dbReference type="PANTHER" id="PTHR11690">
    <property type="entry name" value="AMILORIDE-SENSITIVE SODIUM CHANNEL-RELATED"/>
    <property type="match status" value="1"/>
</dbReference>
<keyword evidence="6 13" id="KW-1133">Transmembrane helix</keyword>
<evidence type="ECO:0000313" key="15">
    <source>
        <dbReference type="Proteomes" id="UP000440578"/>
    </source>
</evidence>
<keyword evidence="9 13" id="KW-0472">Membrane</keyword>
<keyword evidence="7" id="KW-0915">Sodium</keyword>
<comment type="caution">
    <text evidence="14">The sequence shown here is derived from an EMBL/GenBank/DDBJ whole genome shotgun (WGS) entry which is preliminary data.</text>
</comment>
<evidence type="ECO:0000256" key="13">
    <source>
        <dbReference type="SAM" id="Phobius"/>
    </source>
</evidence>
<keyword evidence="3 12" id="KW-0813">Transport</keyword>
<keyword evidence="5 12" id="KW-0812">Transmembrane</keyword>
<feature type="transmembrane region" description="Helical" evidence="13">
    <location>
        <begin position="373"/>
        <end position="396"/>
    </location>
</feature>
<gene>
    <name evidence="14" type="ORF">FJT64_001819</name>
</gene>
<evidence type="ECO:0000256" key="3">
    <source>
        <dbReference type="ARBA" id="ARBA00022448"/>
    </source>
</evidence>
<comment type="similarity">
    <text evidence="2 12">Belongs to the amiloride-sensitive sodium channel (TC 1.A.6) family.</text>
</comment>
<evidence type="ECO:0000256" key="4">
    <source>
        <dbReference type="ARBA" id="ARBA00022461"/>
    </source>
</evidence>
<evidence type="ECO:0000256" key="9">
    <source>
        <dbReference type="ARBA" id="ARBA00023136"/>
    </source>
</evidence>
<organism evidence="14 15">
    <name type="scientific">Amphibalanus amphitrite</name>
    <name type="common">Striped barnacle</name>
    <name type="synonym">Balanus amphitrite</name>
    <dbReference type="NCBI Taxonomy" id="1232801"/>
    <lineage>
        <taxon>Eukaryota</taxon>
        <taxon>Metazoa</taxon>
        <taxon>Ecdysozoa</taxon>
        <taxon>Arthropoda</taxon>
        <taxon>Crustacea</taxon>
        <taxon>Multicrustacea</taxon>
        <taxon>Cirripedia</taxon>
        <taxon>Thoracica</taxon>
        <taxon>Thoracicalcarea</taxon>
        <taxon>Balanomorpha</taxon>
        <taxon>Balanoidea</taxon>
        <taxon>Balanidae</taxon>
        <taxon>Amphibalaninae</taxon>
        <taxon>Amphibalanus</taxon>
    </lineage>
</organism>
<evidence type="ECO:0000256" key="8">
    <source>
        <dbReference type="ARBA" id="ARBA00023065"/>
    </source>
</evidence>
<dbReference type="InterPro" id="IPR001873">
    <property type="entry name" value="ENaC"/>
</dbReference>
<evidence type="ECO:0000256" key="5">
    <source>
        <dbReference type="ARBA" id="ARBA00022692"/>
    </source>
</evidence>